<keyword evidence="2" id="KW-1185">Reference proteome</keyword>
<reference evidence="1 2" key="1">
    <citation type="submission" date="2012-12" db="EMBL/GenBank/DDBJ databases">
        <title>Genome assembly of Fulvivirga imtechensis AK7.</title>
        <authorList>
            <person name="Nupur N."/>
            <person name="Khatri I."/>
            <person name="Kumar R."/>
            <person name="Subramanian S."/>
            <person name="Pinnaka A."/>
        </authorList>
    </citation>
    <scope>NUCLEOTIDE SEQUENCE [LARGE SCALE GENOMIC DNA]</scope>
    <source>
        <strain evidence="1 2">AK7</strain>
    </source>
</reference>
<dbReference type="Proteomes" id="UP000011135">
    <property type="component" value="Unassembled WGS sequence"/>
</dbReference>
<sequence length="123" mass="14496">MIIGQAGGANIEHIVRDMKKYTSFEITSAIESNDRESRKDWMLRMFEYNGRKNPNNKKYQFWQQHNQPLELNTNELMQQKLDYIHQNPVKTGIVLSPEEYLYSSAKNYYGLAHEALLDVIIIE</sequence>
<organism evidence="1 2">
    <name type="scientific">Fulvivirga imtechensis AK7</name>
    <dbReference type="NCBI Taxonomy" id="1237149"/>
    <lineage>
        <taxon>Bacteria</taxon>
        <taxon>Pseudomonadati</taxon>
        <taxon>Bacteroidota</taxon>
        <taxon>Cytophagia</taxon>
        <taxon>Cytophagales</taxon>
        <taxon>Fulvivirgaceae</taxon>
        <taxon>Fulvivirga</taxon>
    </lineage>
</organism>
<comment type="caution">
    <text evidence="1">The sequence shown here is derived from an EMBL/GenBank/DDBJ whole genome shotgun (WGS) entry which is preliminary data.</text>
</comment>
<dbReference type="STRING" id="1237149.C900_02561"/>
<name>L8JTD6_9BACT</name>
<dbReference type="AlphaFoldDB" id="L8JTD6"/>
<dbReference type="eggNOG" id="COG1943">
    <property type="taxonomic scope" value="Bacteria"/>
</dbReference>
<dbReference type="Gene3D" id="3.30.70.1290">
    <property type="entry name" value="Transposase IS200-like"/>
    <property type="match status" value="1"/>
</dbReference>
<dbReference type="EMBL" id="AMZN01000039">
    <property type="protein sequence ID" value="ELR71498.1"/>
    <property type="molecule type" value="Genomic_DNA"/>
</dbReference>
<protein>
    <submittedName>
        <fullName evidence="1">Transposase</fullName>
    </submittedName>
</protein>
<proteinExistence type="predicted"/>
<dbReference type="GO" id="GO:0004803">
    <property type="term" value="F:transposase activity"/>
    <property type="evidence" value="ECO:0007669"/>
    <property type="project" value="InterPro"/>
</dbReference>
<dbReference type="GO" id="GO:0006313">
    <property type="term" value="P:DNA transposition"/>
    <property type="evidence" value="ECO:0007669"/>
    <property type="project" value="InterPro"/>
</dbReference>
<gene>
    <name evidence="1" type="ORF">C900_02561</name>
</gene>
<evidence type="ECO:0000313" key="1">
    <source>
        <dbReference type="EMBL" id="ELR71498.1"/>
    </source>
</evidence>
<accession>L8JTD6</accession>
<dbReference type="SUPFAM" id="SSF143422">
    <property type="entry name" value="Transposase IS200-like"/>
    <property type="match status" value="1"/>
</dbReference>
<dbReference type="GO" id="GO:0003677">
    <property type="term" value="F:DNA binding"/>
    <property type="evidence" value="ECO:0007669"/>
    <property type="project" value="InterPro"/>
</dbReference>
<evidence type="ECO:0000313" key="2">
    <source>
        <dbReference type="Proteomes" id="UP000011135"/>
    </source>
</evidence>
<dbReference type="InterPro" id="IPR036515">
    <property type="entry name" value="Transposase_17_sf"/>
</dbReference>